<comment type="subcellular location">
    <subcellularLocation>
        <location evidence="1">Endoplasmic reticulum membrane</location>
        <topology evidence="1">Multi-pass membrane protein</topology>
    </subcellularLocation>
</comment>
<keyword evidence="4 11" id="KW-0812">Transmembrane</keyword>
<reference evidence="12 13" key="1">
    <citation type="submission" date="2018-04" db="EMBL/GenBank/DDBJ databases">
        <authorList>
            <person name="Zhang X."/>
            <person name="Yuan J."/>
            <person name="Li F."/>
            <person name="Xiang J."/>
        </authorList>
    </citation>
    <scope>NUCLEOTIDE SEQUENCE [LARGE SCALE GENOMIC DNA]</scope>
    <source>
        <tissue evidence="12">Muscle</tissue>
    </source>
</reference>
<dbReference type="STRING" id="6689.A0A423U932"/>
<evidence type="ECO:0000256" key="7">
    <source>
        <dbReference type="ARBA" id="ARBA00023136"/>
    </source>
</evidence>
<dbReference type="InterPro" id="IPR009542">
    <property type="entry name" value="Spc1/SPCS1"/>
</dbReference>
<proteinExistence type="inferred from homology"/>
<dbReference type="AlphaFoldDB" id="A0A423U932"/>
<evidence type="ECO:0000256" key="9">
    <source>
        <dbReference type="ARBA" id="ARBA00045204"/>
    </source>
</evidence>
<keyword evidence="7 11" id="KW-0472">Membrane</keyword>
<keyword evidence="5" id="KW-0256">Endoplasmic reticulum</keyword>
<accession>A0A423U932</accession>
<dbReference type="GO" id="GO:0005787">
    <property type="term" value="C:signal peptidase complex"/>
    <property type="evidence" value="ECO:0007669"/>
    <property type="project" value="InterPro"/>
</dbReference>
<gene>
    <name evidence="12" type="ORF">C7M84_020190</name>
</gene>
<dbReference type="PANTHER" id="PTHR13202:SF0">
    <property type="entry name" value="SIGNAL PEPTIDASE COMPLEX SUBUNIT 1"/>
    <property type="match status" value="1"/>
</dbReference>
<evidence type="ECO:0000256" key="10">
    <source>
        <dbReference type="SAM" id="MobiDB-lite"/>
    </source>
</evidence>
<dbReference type="GO" id="GO:0006465">
    <property type="term" value="P:signal peptide processing"/>
    <property type="evidence" value="ECO:0007669"/>
    <property type="project" value="InterPro"/>
</dbReference>
<keyword evidence="6 11" id="KW-1133">Transmembrane helix</keyword>
<dbReference type="Pfam" id="PF06645">
    <property type="entry name" value="SPC12"/>
    <property type="match status" value="1"/>
</dbReference>
<evidence type="ECO:0000256" key="8">
    <source>
        <dbReference type="ARBA" id="ARBA00032913"/>
    </source>
</evidence>
<keyword evidence="13" id="KW-1185">Reference proteome</keyword>
<protein>
    <recommendedName>
        <fullName evidence="3">Signal peptidase complex subunit 1</fullName>
    </recommendedName>
    <alternativeName>
        <fullName evidence="8">Microsomal signal peptidase 12 kDa subunit</fullName>
    </alternativeName>
</protein>
<comment type="function">
    <text evidence="9">Component of the signal peptidase complex (SPC) which catalyzes the cleavage of N-terminal signal sequences from nascent proteins as they are translocated into the lumen of the endoplasmic reticulum. Dispensable for SPC enzymatic activity.</text>
</comment>
<feature type="region of interest" description="Disordered" evidence="10">
    <location>
        <begin position="79"/>
        <end position="99"/>
    </location>
</feature>
<feature type="transmembrane region" description="Helical" evidence="11">
    <location>
        <begin position="21"/>
        <end position="40"/>
    </location>
</feature>
<dbReference type="EMBL" id="QCYY01000389">
    <property type="protein sequence ID" value="ROT85210.1"/>
    <property type="molecule type" value="Genomic_DNA"/>
</dbReference>
<evidence type="ECO:0000256" key="5">
    <source>
        <dbReference type="ARBA" id="ARBA00022824"/>
    </source>
</evidence>
<evidence type="ECO:0000256" key="6">
    <source>
        <dbReference type="ARBA" id="ARBA00022989"/>
    </source>
</evidence>
<dbReference type="GO" id="GO:0045047">
    <property type="term" value="P:protein targeting to ER"/>
    <property type="evidence" value="ECO:0007669"/>
    <property type="project" value="TreeGrafter"/>
</dbReference>
<sequence>MDTFMGFAVHMDFEGQKLAERLFQIIVVAFGAVGWLWGYYVQDFHMTVLTLGAGFILACLVTLPPWPIYRRYPLKWAPAQDAPSAASTSDGTSSKKKKK</sequence>
<evidence type="ECO:0000256" key="4">
    <source>
        <dbReference type="ARBA" id="ARBA00022692"/>
    </source>
</evidence>
<evidence type="ECO:0000256" key="3">
    <source>
        <dbReference type="ARBA" id="ARBA00017059"/>
    </source>
</evidence>
<evidence type="ECO:0000313" key="13">
    <source>
        <dbReference type="Proteomes" id="UP000283509"/>
    </source>
</evidence>
<dbReference type="OrthoDB" id="263893at2759"/>
<evidence type="ECO:0000313" key="12">
    <source>
        <dbReference type="EMBL" id="ROT85210.1"/>
    </source>
</evidence>
<dbReference type="PANTHER" id="PTHR13202">
    <property type="entry name" value="MICROSOMAL SIGNAL PEPTIDASE 12 KDA SUBUNIT"/>
    <property type="match status" value="1"/>
</dbReference>
<name>A0A423U932_PENVA</name>
<evidence type="ECO:0000256" key="1">
    <source>
        <dbReference type="ARBA" id="ARBA00004477"/>
    </source>
</evidence>
<comment type="caution">
    <text evidence="12">The sequence shown here is derived from an EMBL/GenBank/DDBJ whole genome shotgun (WGS) entry which is preliminary data.</text>
</comment>
<reference evidence="12 13" key="2">
    <citation type="submission" date="2019-01" db="EMBL/GenBank/DDBJ databases">
        <title>The decoding of complex shrimp genome reveals the adaptation for benthos swimmer, frequently molting mechanism and breeding impact on genome.</title>
        <authorList>
            <person name="Sun Y."/>
            <person name="Gao Y."/>
            <person name="Yu Y."/>
        </authorList>
    </citation>
    <scope>NUCLEOTIDE SEQUENCE [LARGE SCALE GENOMIC DNA]</scope>
    <source>
        <tissue evidence="12">Muscle</tissue>
    </source>
</reference>
<dbReference type="Proteomes" id="UP000283509">
    <property type="component" value="Unassembled WGS sequence"/>
</dbReference>
<feature type="transmembrane region" description="Helical" evidence="11">
    <location>
        <begin position="46"/>
        <end position="66"/>
    </location>
</feature>
<organism evidence="12 13">
    <name type="scientific">Penaeus vannamei</name>
    <name type="common">Whiteleg shrimp</name>
    <name type="synonym">Litopenaeus vannamei</name>
    <dbReference type="NCBI Taxonomy" id="6689"/>
    <lineage>
        <taxon>Eukaryota</taxon>
        <taxon>Metazoa</taxon>
        <taxon>Ecdysozoa</taxon>
        <taxon>Arthropoda</taxon>
        <taxon>Crustacea</taxon>
        <taxon>Multicrustacea</taxon>
        <taxon>Malacostraca</taxon>
        <taxon>Eumalacostraca</taxon>
        <taxon>Eucarida</taxon>
        <taxon>Decapoda</taxon>
        <taxon>Dendrobranchiata</taxon>
        <taxon>Penaeoidea</taxon>
        <taxon>Penaeidae</taxon>
        <taxon>Penaeus</taxon>
    </lineage>
</organism>
<evidence type="ECO:0000256" key="11">
    <source>
        <dbReference type="SAM" id="Phobius"/>
    </source>
</evidence>
<comment type="similarity">
    <text evidence="2">Belongs to the SPCS1 family.</text>
</comment>
<evidence type="ECO:0000256" key="2">
    <source>
        <dbReference type="ARBA" id="ARBA00005245"/>
    </source>
</evidence>